<name>A0ABM7FTP3_9STAP</name>
<evidence type="ECO:0000313" key="2">
    <source>
        <dbReference type="EMBL" id="BBD91272.1"/>
    </source>
</evidence>
<dbReference type="InterPro" id="IPR034660">
    <property type="entry name" value="DinB/YfiT-like"/>
</dbReference>
<dbReference type="GO" id="GO:0016787">
    <property type="term" value="F:hydrolase activity"/>
    <property type="evidence" value="ECO:0007669"/>
    <property type="project" value="UniProtKB-KW"/>
</dbReference>
<dbReference type="EMBL" id="AP018586">
    <property type="protein sequence ID" value="BBD91272.1"/>
    <property type="molecule type" value="Genomic_DNA"/>
</dbReference>
<dbReference type="Gene3D" id="1.20.120.450">
    <property type="entry name" value="dinb family like domain"/>
    <property type="match status" value="1"/>
</dbReference>
<keyword evidence="2" id="KW-0378">Hydrolase</keyword>
<reference evidence="2 3" key="1">
    <citation type="submission" date="2018-05" db="EMBL/GenBank/DDBJ databases">
        <title>Complete genome sequencing of three human clinical isolates of Staphylococcus caprae reveals virulence factors similar to those of S. epidermidis and S. capitis.</title>
        <authorList>
            <person name="Watanabe S."/>
            <person name="Cui L."/>
        </authorList>
    </citation>
    <scope>NUCLEOTIDE SEQUENCE [LARGE SCALE GENOMIC DNA]</scope>
    <source>
        <strain evidence="2 3">JMUB590</strain>
    </source>
</reference>
<proteinExistence type="predicted"/>
<dbReference type="NCBIfam" id="NF009807">
    <property type="entry name" value="PRK13291.1"/>
    <property type="match status" value="1"/>
</dbReference>
<dbReference type="InterPro" id="IPR024775">
    <property type="entry name" value="DinB-like"/>
</dbReference>
<feature type="domain" description="DinB-like" evidence="1">
    <location>
        <begin position="32"/>
        <end position="163"/>
    </location>
</feature>
<sequence>MDVRFPIGELELPNQVSLVDVKRWMSEVERYIDQLKNVVNGISEEELKKRYREGSWTVRQLVHHIADSQLQLFSRLKLALTEENPSAPEFDQNQWVDLADSELPIEVSIQLLEGLNKRVVAIGENVTEEQLDRQVNLVGTGELTVGFLLAKLSWHERHHLEHIKIALFQ</sequence>
<keyword evidence="3" id="KW-1185">Reference proteome</keyword>
<organism evidence="2 3">
    <name type="scientific">Staphylococcus caprae</name>
    <dbReference type="NCBI Taxonomy" id="29380"/>
    <lineage>
        <taxon>Bacteria</taxon>
        <taxon>Bacillati</taxon>
        <taxon>Bacillota</taxon>
        <taxon>Bacilli</taxon>
        <taxon>Bacillales</taxon>
        <taxon>Staphylococcaceae</taxon>
        <taxon>Staphylococcus</taxon>
    </lineage>
</organism>
<dbReference type="Pfam" id="PF12867">
    <property type="entry name" value="DinB_2"/>
    <property type="match status" value="1"/>
</dbReference>
<gene>
    <name evidence="2" type="ORF">JMUB590_0162</name>
</gene>
<protein>
    <submittedName>
        <fullName evidence="2">Metal-dependent hydrolase</fullName>
    </submittedName>
</protein>
<dbReference type="RefSeq" id="WP_037541761.1">
    <property type="nucleotide sequence ID" value="NZ_AP018585.1"/>
</dbReference>
<dbReference type="SUPFAM" id="SSF109854">
    <property type="entry name" value="DinB/YfiT-like putative metalloenzymes"/>
    <property type="match status" value="1"/>
</dbReference>
<dbReference type="GeneID" id="58049941"/>
<evidence type="ECO:0000259" key="1">
    <source>
        <dbReference type="Pfam" id="PF12867"/>
    </source>
</evidence>
<evidence type="ECO:0000313" key="3">
    <source>
        <dbReference type="Proteomes" id="UP000274772"/>
    </source>
</evidence>
<accession>A0ABM7FTP3</accession>
<dbReference type="Proteomes" id="UP000274772">
    <property type="component" value="Chromosome"/>
</dbReference>